<evidence type="ECO:0000256" key="7">
    <source>
        <dbReference type="SAM" id="Phobius"/>
    </source>
</evidence>
<dbReference type="RefSeq" id="WP_389362341.1">
    <property type="nucleotide sequence ID" value="NZ_JBIACK010000009.1"/>
</dbReference>
<sequence length="207" mass="23762">MIEWIFNLIDNYGEFGLYLSFFIEGTALPLIGTFIVISYGFLIDLSLIRILSISVFGALLYTIGSWIPYYIGYYLDEKMSLRLKAEHKEKLIKVKDLFARHGVWSIVISSPLPLGNMVPFAAGISNVHIFRYSLLTFLGIAPTTFLYLLLGQLVPITTNELIVLINRYQLILMTTIFVSLFLYSLIKRKRAYNDPRKRKQKDSTTSL</sequence>
<evidence type="ECO:0000256" key="5">
    <source>
        <dbReference type="ARBA" id="ARBA00022989"/>
    </source>
</evidence>
<reference evidence="9 10" key="1">
    <citation type="submission" date="2024-08" db="EMBL/GenBank/DDBJ databases">
        <title>Two novel Cytobacillus novel species.</title>
        <authorList>
            <person name="Liu G."/>
        </authorList>
    </citation>
    <scope>NUCLEOTIDE SEQUENCE [LARGE SCALE GENOMIC DNA]</scope>
    <source>
        <strain evidence="9 10">FJAT-54145</strain>
    </source>
</reference>
<dbReference type="InterPro" id="IPR051311">
    <property type="entry name" value="DedA_domain"/>
</dbReference>
<feature type="transmembrane region" description="Helical" evidence="7">
    <location>
        <begin position="15"/>
        <end position="43"/>
    </location>
</feature>
<dbReference type="EMBL" id="JBIACK010000009">
    <property type="protein sequence ID" value="MFE8702374.1"/>
    <property type="molecule type" value="Genomic_DNA"/>
</dbReference>
<evidence type="ECO:0000256" key="3">
    <source>
        <dbReference type="ARBA" id="ARBA00022475"/>
    </source>
</evidence>
<feature type="domain" description="VTT" evidence="8">
    <location>
        <begin position="32"/>
        <end position="152"/>
    </location>
</feature>
<dbReference type="Pfam" id="PF09335">
    <property type="entry name" value="VTT_dom"/>
    <property type="match status" value="1"/>
</dbReference>
<proteinExistence type="inferred from homology"/>
<evidence type="ECO:0000313" key="10">
    <source>
        <dbReference type="Proteomes" id="UP001601059"/>
    </source>
</evidence>
<dbReference type="InterPro" id="IPR032816">
    <property type="entry name" value="VTT_dom"/>
</dbReference>
<evidence type="ECO:0000256" key="1">
    <source>
        <dbReference type="ARBA" id="ARBA00004651"/>
    </source>
</evidence>
<name>A0ABW6KDR1_9BACI</name>
<evidence type="ECO:0000256" key="2">
    <source>
        <dbReference type="ARBA" id="ARBA00010792"/>
    </source>
</evidence>
<feature type="transmembrane region" description="Helical" evidence="7">
    <location>
        <begin position="134"/>
        <end position="156"/>
    </location>
</feature>
<protein>
    <submittedName>
        <fullName evidence="9">DedA family protein</fullName>
    </submittedName>
</protein>
<dbReference type="PANTHER" id="PTHR42709">
    <property type="entry name" value="ALKALINE PHOSPHATASE LIKE PROTEIN"/>
    <property type="match status" value="1"/>
</dbReference>
<keyword evidence="3" id="KW-1003">Cell membrane</keyword>
<gene>
    <name evidence="9" type="ORF">ACFYKX_17390</name>
</gene>
<keyword evidence="10" id="KW-1185">Reference proteome</keyword>
<organism evidence="9 10">
    <name type="scientific">Cytobacillus spartinae</name>
    <dbReference type="NCBI Taxonomy" id="3299023"/>
    <lineage>
        <taxon>Bacteria</taxon>
        <taxon>Bacillati</taxon>
        <taxon>Bacillota</taxon>
        <taxon>Bacilli</taxon>
        <taxon>Bacillales</taxon>
        <taxon>Bacillaceae</taxon>
        <taxon>Cytobacillus</taxon>
    </lineage>
</organism>
<evidence type="ECO:0000256" key="6">
    <source>
        <dbReference type="ARBA" id="ARBA00023136"/>
    </source>
</evidence>
<comment type="subcellular location">
    <subcellularLocation>
        <location evidence="1">Cell membrane</location>
        <topology evidence="1">Multi-pass membrane protein</topology>
    </subcellularLocation>
</comment>
<comment type="similarity">
    <text evidence="2">Belongs to the DedA family.</text>
</comment>
<comment type="caution">
    <text evidence="9">The sequence shown here is derived from an EMBL/GenBank/DDBJ whole genome shotgun (WGS) entry which is preliminary data.</text>
</comment>
<evidence type="ECO:0000259" key="8">
    <source>
        <dbReference type="Pfam" id="PF09335"/>
    </source>
</evidence>
<feature type="transmembrane region" description="Helical" evidence="7">
    <location>
        <begin position="103"/>
        <end position="122"/>
    </location>
</feature>
<keyword evidence="6 7" id="KW-0472">Membrane</keyword>
<dbReference type="Proteomes" id="UP001601059">
    <property type="component" value="Unassembled WGS sequence"/>
</dbReference>
<keyword evidence="4 7" id="KW-0812">Transmembrane</keyword>
<evidence type="ECO:0000256" key="4">
    <source>
        <dbReference type="ARBA" id="ARBA00022692"/>
    </source>
</evidence>
<feature type="transmembrane region" description="Helical" evidence="7">
    <location>
        <begin position="50"/>
        <end position="71"/>
    </location>
</feature>
<dbReference type="PANTHER" id="PTHR42709:SF6">
    <property type="entry name" value="UNDECAPRENYL PHOSPHATE TRANSPORTER A"/>
    <property type="match status" value="1"/>
</dbReference>
<keyword evidence="5 7" id="KW-1133">Transmembrane helix</keyword>
<evidence type="ECO:0000313" key="9">
    <source>
        <dbReference type="EMBL" id="MFE8702374.1"/>
    </source>
</evidence>
<feature type="transmembrane region" description="Helical" evidence="7">
    <location>
        <begin position="168"/>
        <end position="186"/>
    </location>
</feature>
<accession>A0ABW6KDR1</accession>